<dbReference type="AlphaFoldDB" id="A0A2C9M4U7"/>
<dbReference type="RefSeq" id="XP_013094444.1">
    <property type="nucleotide sequence ID" value="XM_013238990.2"/>
</dbReference>
<evidence type="ECO:0000259" key="2">
    <source>
        <dbReference type="Pfam" id="PF15998"/>
    </source>
</evidence>
<organism evidence="3 4">
    <name type="scientific">Biomphalaria glabrata</name>
    <name type="common">Bloodfluke planorb</name>
    <name type="synonym">Freshwater snail</name>
    <dbReference type="NCBI Taxonomy" id="6526"/>
    <lineage>
        <taxon>Eukaryota</taxon>
        <taxon>Metazoa</taxon>
        <taxon>Spiralia</taxon>
        <taxon>Lophotrochozoa</taxon>
        <taxon>Mollusca</taxon>
        <taxon>Gastropoda</taxon>
        <taxon>Heterobranchia</taxon>
        <taxon>Euthyneura</taxon>
        <taxon>Panpulmonata</taxon>
        <taxon>Hygrophila</taxon>
        <taxon>Lymnaeoidea</taxon>
        <taxon>Planorbidae</taxon>
        <taxon>Biomphalaria</taxon>
    </lineage>
</organism>
<dbReference type="Proteomes" id="UP000076420">
    <property type="component" value="Unassembled WGS sequence"/>
</dbReference>
<dbReference type="Pfam" id="PF15998">
    <property type="entry name" value="DUF4773"/>
    <property type="match status" value="1"/>
</dbReference>
<feature type="transmembrane region" description="Helical" evidence="1">
    <location>
        <begin position="20"/>
        <end position="41"/>
    </location>
</feature>
<keyword evidence="1" id="KW-1133">Transmembrane helix</keyword>
<keyword evidence="5" id="KW-1185">Reference proteome</keyword>
<evidence type="ECO:0000313" key="6">
    <source>
        <dbReference type="RefSeq" id="XP_013094444.1"/>
    </source>
</evidence>
<dbReference type="KEGG" id="bgt:106078186"/>
<dbReference type="Proteomes" id="UP001165740">
    <property type="component" value="Chromosome 1"/>
</dbReference>
<dbReference type="VEuPathDB" id="VectorBase:BGLB038527"/>
<protein>
    <submittedName>
        <fullName evidence="6">Uncharacterized protein LOC106078186 isoform X1</fullName>
    </submittedName>
</protein>
<dbReference type="OMA" id="KATRPHI"/>
<name>A0A2C9M4U7_BIOGL</name>
<gene>
    <name evidence="3" type="primary">106078186</name>
    <name evidence="6" type="synonym">LOC106078186</name>
</gene>
<keyword evidence="1" id="KW-0472">Membrane</keyword>
<evidence type="ECO:0000313" key="3">
    <source>
        <dbReference type="EnsemblMetazoa" id="BGLB038527-PB"/>
    </source>
</evidence>
<evidence type="ECO:0000256" key="1">
    <source>
        <dbReference type="SAM" id="Phobius"/>
    </source>
</evidence>
<dbReference type="PANTHER" id="PTHR36299:SF1">
    <property type="entry name" value="DUF4773 DOMAIN-CONTAINING PROTEIN"/>
    <property type="match status" value="1"/>
</dbReference>
<dbReference type="GeneID" id="106078186"/>
<reference evidence="3" key="1">
    <citation type="submission" date="2020-05" db="UniProtKB">
        <authorList>
            <consortium name="EnsemblMetazoa"/>
        </authorList>
    </citation>
    <scope>IDENTIFICATION</scope>
    <source>
        <strain evidence="3">BB02</strain>
    </source>
</reference>
<sequence length="350" mass="39701">MTTIMATVRRLILRKKRCIFILVAGCLICAITSWFFTYQAYKDMRDGSSLVHMPHQLTARPIEPKFNVLEPPKSDGKITISENHHIARTQTATIKTTVSVRALLVKSPLSIHNSTLSSQKNVTEDIEVKKNKTLSQIGLLGHKENEKNITKIVFHKMKWNLSVSFEDIGNLMKDTAFLNKLKPLNLSGPMLTSSRNRTSNFSLSMPIKMGYCDCWERYCFCCVQLVNEKLHLNNKTCTNFTFSSKSHELDISFRIDNKTVYKGSISADAPPLLCIGSVPSVADICIHFFNMLYRVDRLMLHKSQILGCMGVSLNIYNKTVSIFPMDCFQIPGDPNHHHAKENMILPNFVP</sequence>
<feature type="domain" description="DUF4773" evidence="2">
    <location>
        <begin position="211"/>
        <end position="330"/>
    </location>
</feature>
<keyword evidence="1" id="KW-0812">Transmembrane</keyword>
<accession>A0A2C9M4U7</accession>
<proteinExistence type="predicted"/>
<dbReference type="VEuPathDB" id="VectorBase:BGLAX_051746"/>
<dbReference type="OrthoDB" id="5952164at2759"/>
<evidence type="ECO:0000313" key="4">
    <source>
        <dbReference type="Proteomes" id="UP000076420"/>
    </source>
</evidence>
<evidence type="ECO:0000313" key="5">
    <source>
        <dbReference type="Proteomes" id="UP001165740"/>
    </source>
</evidence>
<reference evidence="6" key="2">
    <citation type="submission" date="2025-04" db="UniProtKB">
        <authorList>
            <consortium name="RefSeq"/>
        </authorList>
    </citation>
    <scope>IDENTIFICATION</scope>
</reference>
<dbReference type="PANTHER" id="PTHR36299">
    <property type="entry name" value="AGAP008005-PA"/>
    <property type="match status" value="1"/>
</dbReference>
<dbReference type="EnsemblMetazoa" id="BGLB038527-RB">
    <property type="protein sequence ID" value="BGLB038527-PB"/>
    <property type="gene ID" value="BGLB038527"/>
</dbReference>
<dbReference type="InterPro" id="IPR031941">
    <property type="entry name" value="DUF4773"/>
</dbReference>